<dbReference type="Gene3D" id="3.40.50.1820">
    <property type="entry name" value="alpha/beta hydrolase"/>
    <property type="match status" value="1"/>
</dbReference>
<keyword evidence="7" id="KW-1185">Reference proteome</keyword>
<evidence type="ECO:0000256" key="4">
    <source>
        <dbReference type="SAM" id="SignalP"/>
    </source>
</evidence>
<accession>A0A9P6FEJ0</accession>
<keyword evidence="2" id="KW-0378">Hydrolase</keyword>
<evidence type="ECO:0000256" key="2">
    <source>
        <dbReference type="ARBA" id="ARBA00022801"/>
    </source>
</evidence>
<dbReference type="PROSITE" id="PS00941">
    <property type="entry name" value="CARBOXYLESTERASE_B_2"/>
    <property type="match status" value="1"/>
</dbReference>
<dbReference type="InterPro" id="IPR019819">
    <property type="entry name" value="Carboxylesterase_B_CS"/>
</dbReference>
<dbReference type="GO" id="GO:0004104">
    <property type="term" value="F:cholinesterase activity"/>
    <property type="evidence" value="ECO:0007669"/>
    <property type="project" value="InterPro"/>
</dbReference>
<comment type="caution">
    <text evidence="6">The sequence shown here is derived from an EMBL/GenBank/DDBJ whole genome shotgun (WGS) entry which is preliminary data.</text>
</comment>
<dbReference type="InterPro" id="IPR000997">
    <property type="entry name" value="Cholinesterase"/>
</dbReference>
<dbReference type="PANTHER" id="PTHR45570:SF1">
    <property type="entry name" value="CARBOXYLIC ESTER HYDROLASE"/>
    <property type="match status" value="1"/>
</dbReference>
<organism evidence="6 7">
    <name type="scientific">Mortierella hygrophila</name>
    <dbReference type="NCBI Taxonomy" id="979708"/>
    <lineage>
        <taxon>Eukaryota</taxon>
        <taxon>Fungi</taxon>
        <taxon>Fungi incertae sedis</taxon>
        <taxon>Mucoromycota</taxon>
        <taxon>Mortierellomycotina</taxon>
        <taxon>Mortierellomycetes</taxon>
        <taxon>Mortierellales</taxon>
        <taxon>Mortierellaceae</taxon>
        <taxon>Mortierella</taxon>
    </lineage>
</organism>
<dbReference type="EMBL" id="JAAAXW010000028">
    <property type="protein sequence ID" value="KAF9548592.1"/>
    <property type="molecule type" value="Genomic_DNA"/>
</dbReference>
<dbReference type="PRINTS" id="PR00878">
    <property type="entry name" value="CHOLNESTRASE"/>
</dbReference>
<feature type="signal peptide" evidence="4">
    <location>
        <begin position="1"/>
        <end position="20"/>
    </location>
</feature>
<feature type="domain" description="Carboxylesterase type B" evidence="5">
    <location>
        <begin position="165"/>
        <end position="668"/>
    </location>
</feature>
<dbReference type="AlphaFoldDB" id="A0A9P6FEJ0"/>
<feature type="active site" description="Charge relay system" evidence="3">
    <location>
        <position position="585"/>
    </location>
</feature>
<evidence type="ECO:0000256" key="1">
    <source>
        <dbReference type="ARBA" id="ARBA00005964"/>
    </source>
</evidence>
<dbReference type="PANTHER" id="PTHR45570">
    <property type="entry name" value="CARBOXYLIC ESTER HYDROLASE"/>
    <property type="match status" value="1"/>
</dbReference>
<evidence type="ECO:0000313" key="7">
    <source>
        <dbReference type="Proteomes" id="UP000723463"/>
    </source>
</evidence>
<comment type="similarity">
    <text evidence="1">Belongs to the type-B carboxylesterase/lipase family.</text>
</comment>
<evidence type="ECO:0000259" key="5">
    <source>
        <dbReference type="Pfam" id="PF00135"/>
    </source>
</evidence>
<dbReference type="Pfam" id="PF00135">
    <property type="entry name" value="COesterase"/>
    <property type="match status" value="1"/>
</dbReference>
<name>A0A9P6FEJ0_9FUNG</name>
<feature type="active site" description="Charge relay system" evidence="3">
    <location>
        <position position="477"/>
    </location>
</feature>
<dbReference type="Proteomes" id="UP000723463">
    <property type="component" value="Unassembled WGS sequence"/>
</dbReference>
<protein>
    <recommendedName>
        <fullName evidence="5">Carboxylesterase type B domain-containing protein</fullName>
    </recommendedName>
</protein>
<dbReference type="SUPFAM" id="SSF53474">
    <property type="entry name" value="alpha/beta-Hydrolases"/>
    <property type="match status" value="1"/>
</dbReference>
<reference evidence="6" key="1">
    <citation type="journal article" date="2020" name="Fungal Divers.">
        <title>Resolving the Mortierellaceae phylogeny through synthesis of multi-gene phylogenetics and phylogenomics.</title>
        <authorList>
            <person name="Vandepol N."/>
            <person name="Liber J."/>
            <person name="Desiro A."/>
            <person name="Na H."/>
            <person name="Kennedy M."/>
            <person name="Barry K."/>
            <person name="Grigoriev I.V."/>
            <person name="Miller A.N."/>
            <person name="O'Donnell K."/>
            <person name="Stajich J.E."/>
            <person name="Bonito G."/>
        </authorList>
    </citation>
    <scope>NUCLEOTIDE SEQUENCE</scope>
    <source>
        <strain evidence="6">NRRL 2591</strain>
    </source>
</reference>
<proteinExistence type="inferred from homology"/>
<evidence type="ECO:0000313" key="6">
    <source>
        <dbReference type="EMBL" id="KAF9548592.1"/>
    </source>
</evidence>
<feature type="active site" description="Acyl-ester intermediate" evidence="3">
    <location>
        <position position="346"/>
    </location>
</feature>
<evidence type="ECO:0000256" key="3">
    <source>
        <dbReference type="PIRSR" id="PIRSR600997-1"/>
    </source>
</evidence>
<gene>
    <name evidence="6" type="ORF">EC957_006146</name>
</gene>
<dbReference type="InterPro" id="IPR029058">
    <property type="entry name" value="AB_hydrolase_fold"/>
</dbReference>
<sequence>MKVFILSCLLAVASVQSVVAQVLIAPEAANATISDSALLKSAKPSITTLSSVQVLAENDLEVGGAKYPFILLPNGHSAALSARGCQKLGEQLYTVQDHALSSVQKMLAKHAGKSTRFYINSGNNSTTSCSVLTMAKGVASINNKASCKASLPALCSNTNTKGSTVTVQASLGRLTGLRDKHGFRFNGIRYAQPPTGKRRFAAPVPITTRWNNNVDATKIGGICPQPAGGSDDCLFLNVFTPKLNAGKSGLLPVMFYIHGGSFINGAGSDPSFDGANMASRGQVVVVTINYRLGIFGFFERVDAGISRKTIPGNQGVRDQLLALKWVQDNIASFGGDPRQVTAFGESAGGHSIRALLSMPVAAKGLFRAAIAQSDPLDIPFNTAKSASQVVSGGIMKILGCADKDINCMRSKNTTEIIRAQTAVVSQAIALAPEESFMELIKPTVDGILIHNQFDQLIAGKNGGVVRVPFMIGTMKNEGNGFLPSLGQTTPVRDIVFGITADTFLGYQRAMITAAYNLYPIDDSIPDDTRIVEGLLASDYLWVCPTQFITKAWATKVKTPLYHYQFQRAYSPTRPVSDICHGLVCHGDDIGIVFASPAVLNNPSEYPWTSDDAALSRQVMDRWIAFGVTGGNPNTSDEYPAWPLYDATKQSIYMIDLKPTISTGGLRPQFCGFMDQTLKYDFQLYV</sequence>
<dbReference type="InterPro" id="IPR002018">
    <property type="entry name" value="CarbesteraseB"/>
</dbReference>
<keyword evidence="4" id="KW-0732">Signal</keyword>
<feature type="chain" id="PRO_5040439672" description="Carboxylesterase type B domain-containing protein" evidence="4">
    <location>
        <begin position="21"/>
        <end position="685"/>
    </location>
</feature>